<feature type="repeat" description="RCC1" evidence="5">
    <location>
        <begin position="354"/>
        <end position="392"/>
    </location>
</feature>
<dbReference type="SUPFAM" id="SSF46934">
    <property type="entry name" value="UBA-like"/>
    <property type="match status" value="1"/>
</dbReference>
<reference evidence="9" key="1">
    <citation type="submission" date="2020-10" db="EMBL/GenBank/DDBJ databases">
        <title>Unveiling of a novel bifunctional photoreceptor, Dualchrome1, isolated from a cosmopolitan green alga.</title>
        <authorList>
            <person name="Suzuki S."/>
            <person name="Kawachi M."/>
        </authorList>
    </citation>
    <scope>NUCLEOTIDE SEQUENCE</scope>
    <source>
        <strain evidence="9">NIES 2893</strain>
    </source>
</reference>
<feature type="domain" description="UBA" evidence="7">
    <location>
        <begin position="402"/>
        <end position="443"/>
    </location>
</feature>
<evidence type="ECO:0000313" key="10">
    <source>
        <dbReference type="Proteomes" id="UP000660262"/>
    </source>
</evidence>
<feature type="repeat" description="RCC1" evidence="5">
    <location>
        <begin position="178"/>
        <end position="238"/>
    </location>
</feature>
<feature type="compositionally biased region" description="Basic and acidic residues" evidence="6">
    <location>
        <begin position="22"/>
        <end position="32"/>
    </location>
</feature>
<dbReference type="FunFam" id="3.30.2410.10:FF:000003">
    <property type="entry name" value="probable E3 ubiquitin-protein ligase HERC4 isoform X1"/>
    <property type="match status" value="1"/>
</dbReference>
<dbReference type="Pfam" id="PF00632">
    <property type="entry name" value="HECT"/>
    <property type="match status" value="1"/>
</dbReference>
<keyword evidence="10" id="KW-1185">Reference proteome</keyword>
<keyword evidence="1" id="KW-0808">Transferase</keyword>
<evidence type="ECO:0000259" key="8">
    <source>
        <dbReference type="PROSITE" id="PS50237"/>
    </source>
</evidence>
<dbReference type="Gene3D" id="3.30.2160.10">
    <property type="entry name" value="Hect, E3 ligase catalytic domain"/>
    <property type="match status" value="1"/>
</dbReference>
<protein>
    <recommendedName>
        <fullName evidence="11">HECT domain-containing protein</fullName>
    </recommendedName>
</protein>
<keyword evidence="2" id="KW-0677">Repeat</keyword>
<dbReference type="Pfam" id="PF22562">
    <property type="entry name" value="UBA_7"/>
    <property type="match status" value="1"/>
</dbReference>
<dbReference type="PROSITE" id="PS00626">
    <property type="entry name" value="RCC1_2"/>
    <property type="match status" value="2"/>
</dbReference>
<feature type="region of interest" description="Disordered" evidence="6">
    <location>
        <begin position="999"/>
        <end position="1060"/>
    </location>
</feature>
<keyword evidence="3 4" id="KW-0833">Ubl conjugation pathway</keyword>
<dbReference type="OrthoDB" id="8068875at2759"/>
<dbReference type="Gene3D" id="2.130.10.30">
    <property type="entry name" value="Regulator of chromosome condensation 1/beta-lactamase-inhibitor protein II"/>
    <property type="match status" value="3"/>
</dbReference>
<dbReference type="Gene3D" id="1.10.8.10">
    <property type="entry name" value="DNA helicase RuvA subunit, C-terminal domain"/>
    <property type="match status" value="1"/>
</dbReference>
<feature type="compositionally biased region" description="Acidic residues" evidence="6">
    <location>
        <begin position="12"/>
        <end position="21"/>
    </location>
</feature>
<evidence type="ECO:0000256" key="1">
    <source>
        <dbReference type="ARBA" id="ARBA00022679"/>
    </source>
</evidence>
<evidence type="ECO:0000256" key="3">
    <source>
        <dbReference type="ARBA" id="ARBA00022786"/>
    </source>
</evidence>
<dbReference type="PANTHER" id="PTHR45622">
    <property type="entry name" value="UBIQUITIN-PROTEIN LIGASE E3A-RELATED"/>
    <property type="match status" value="1"/>
</dbReference>
<evidence type="ECO:0000256" key="5">
    <source>
        <dbReference type="PROSITE-ProRule" id="PRU00235"/>
    </source>
</evidence>
<organism evidence="9 10">
    <name type="scientific">Pycnococcus provasolii</name>
    <dbReference type="NCBI Taxonomy" id="41880"/>
    <lineage>
        <taxon>Eukaryota</taxon>
        <taxon>Viridiplantae</taxon>
        <taxon>Chlorophyta</taxon>
        <taxon>Pseudoscourfieldiophyceae</taxon>
        <taxon>Pseudoscourfieldiales</taxon>
        <taxon>Pycnococcaceae</taxon>
        <taxon>Pycnococcus</taxon>
    </lineage>
</organism>
<dbReference type="Gene3D" id="3.90.1750.10">
    <property type="entry name" value="Hect, E3 ligase catalytic domains"/>
    <property type="match status" value="1"/>
</dbReference>
<dbReference type="InterPro" id="IPR015940">
    <property type="entry name" value="UBA"/>
</dbReference>
<feature type="region of interest" description="Disordered" evidence="6">
    <location>
        <begin position="459"/>
        <end position="485"/>
    </location>
</feature>
<gene>
    <name evidence="9" type="ORF">PPROV_000816700</name>
</gene>
<evidence type="ECO:0000256" key="4">
    <source>
        <dbReference type="PROSITE-ProRule" id="PRU00104"/>
    </source>
</evidence>
<feature type="repeat" description="RCC1" evidence="5">
    <location>
        <begin position="247"/>
        <end position="301"/>
    </location>
</feature>
<dbReference type="InterPro" id="IPR051709">
    <property type="entry name" value="Ub-ligase/GTPase-reg"/>
</dbReference>
<dbReference type="InterPro" id="IPR000569">
    <property type="entry name" value="HECT_dom"/>
</dbReference>
<accession>A0A830HQX7</accession>
<dbReference type="EMBL" id="BNJQ01000025">
    <property type="protein sequence ID" value="GHP09432.1"/>
    <property type="molecule type" value="Genomic_DNA"/>
</dbReference>
<dbReference type="SUPFAM" id="SSF56204">
    <property type="entry name" value="Hect, E3 ligase catalytic domain"/>
    <property type="match status" value="1"/>
</dbReference>
<dbReference type="PANTHER" id="PTHR45622:SF60">
    <property type="entry name" value="UBIQUITIN-PROTEIN LIGASE E3A"/>
    <property type="match status" value="1"/>
</dbReference>
<feature type="compositionally biased region" description="Polar residues" evidence="6">
    <location>
        <begin position="44"/>
        <end position="65"/>
    </location>
</feature>
<dbReference type="SMART" id="SM00119">
    <property type="entry name" value="HECTc"/>
    <property type="match status" value="1"/>
</dbReference>
<dbReference type="PROSITE" id="PS50237">
    <property type="entry name" value="HECT"/>
    <property type="match status" value="1"/>
</dbReference>
<evidence type="ECO:0000256" key="6">
    <source>
        <dbReference type="SAM" id="MobiDB-lite"/>
    </source>
</evidence>
<dbReference type="PROSITE" id="PS50012">
    <property type="entry name" value="RCC1_3"/>
    <property type="match status" value="5"/>
</dbReference>
<dbReference type="InterPro" id="IPR035983">
    <property type="entry name" value="Hect_E3_ubiquitin_ligase"/>
</dbReference>
<proteinExistence type="predicted"/>
<feature type="domain" description="HECT" evidence="8">
    <location>
        <begin position="1130"/>
        <end position="1494"/>
    </location>
</feature>
<dbReference type="PROSITE" id="PS50030">
    <property type="entry name" value="UBA"/>
    <property type="match status" value="1"/>
</dbReference>
<feature type="region of interest" description="Disordered" evidence="6">
    <location>
        <begin position="1"/>
        <end position="70"/>
    </location>
</feature>
<dbReference type="GO" id="GO:0004842">
    <property type="term" value="F:ubiquitin-protein transferase activity"/>
    <property type="evidence" value="ECO:0007669"/>
    <property type="project" value="InterPro"/>
</dbReference>
<sequence length="1494" mass="159139">MPLLPRATASMELDDAGDEDERWMPSDSEVKAAELSSAGLATPSRLTSSQNISSGEGLATPTSAHHQLPPANSLPAAAIVTPRPLLRSNTTPASLVANVSAAAAAATSVAAPNDTSGSAFDDEFAVASAFAVGCSSSGQLGTGSVADRNATVMALVGVRQWAAVDFGDAHAAGVSESGDVYAWGSFELGQLGGAQSVVPQEERSAGMLAVPRRVQALDGMRALAVSCGGDHTAVVVEGKSGSCSAGGELITWGCDEHGACGHGTDATEKRVARPRVVPALKGISVVQVACGATHTLVVTAGASVFAWGGNAEGQLGVGHCEDVRSPIELGELWGVPVVRVAAGGAHSACITASGSLLAWGSNRRGELGIPESADTADDAAAGTDHAGGGPSSPSAKRRRTYRVNQKMLEHLLEMGLSRAEAECALGETGSVAVEVALEWHFEHGAAAAAAAAASKAAAASTAPASTQPSSQQQQEQQEQQEQQLRRSLVPRRVAGIRVATHVALGASHTALVASTADGRHCLYTCGLGRDGALGHGILDDERTPRAVAFFEAMDVIDVACGSQHTLVLASPTAGGPANVYGFGSTEHGQLGAAFGVSSRQSNPVALFPIWFKSTTSHKQGACSAGGQSSCVLMVDAVTAEETAVTWESGPARAVTELRETLLRELREASSAQEGTQEETRAVASILAALSSAAAVSMRFGQLAPEMTSNVDAMNASVSALAATKSSHGSTATGALGVDFRAVEAFYKAVLSTYREKVVHALVSGIKNIMDEIERNYRRFFQTGSQPMYSERVRVLLVLLQSPLVDLWSSKNRLAGLCMDQAARLFHLVAHLPMTPCKSFLIKWLAEYDADILASRVLRPLQDYITRRLDETRQVDQGIVDAVRVMHIVERANQLSEALPMEAFYNDFVSEKINVKDDYLIWRDSEESAEDEGGASGGSRVPFTFCRFPFLLNTTTKRRILEMESKVRMSETVQRSRFEHMFGDADFFGEWLFGISGMRGSRRDDEETVGRRKEELTQGCGGGGGGGGGESSTAGRLARRSAANTPFTRAERRALGDTPAGEIPAVAATAAAASGVGSETGTSSALPRANTMNQPAPHLSDIPPEHPDVCVIRVRRDHIITDALDEVARQKPMDLFKPLRVHFIGEEGVDAGGVQKEFFALLCEELTNSQLFEYHEETRLYWFRPDQICSGAPVADSDSATLDPEFLAELTLVGICFGLAIYNQNLLGIPFPIAAYKLLLDSSENCPKLSLKDLENLSPTTASSLRSLLYYDETPAASVEDVFCLTFTAGFSHFGEHIELPLIVDGSSIAVTASNRHEYVDRYVNFVLIEGVQKQWSAFHKGFQVMCDGKGVSLLRPRELEALVNGTTRLDFGELKANAKYEAGYSESTPVVRWLWEILEGTTKSGENGEYTFPIEARRKFLKFVTGCDRSPVGGLRSMRPPITVQRDGGAQNNKLPTSHTCFNYLLLPDYESKAILYERLVTAIENASEGFGLR</sequence>
<feature type="compositionally biased region" description="Low complexity" evidence="6">
    <location>
        <begin position="459"/>
        <end position="482"/>
    </location>
</feature>
<comment type="caution">
    <text evidence="9">The sequence shown here is derived from an EMBL/GenBank/DDBJ whole genome shotgun (WGS) entry which is preliminary data.</text>
</comment>
<feature type="compositionally biased region" description="Basic and acidic residues" evidence="6">
    <location>
        <begin position="1000"/>
        <end position="1015"/>
    </location>
</feature>
<feature type="active site" description="Glycyl thioester intermediate" evidence="4">
    <location>
        <position position="1461"/>
    </location>
</feature>
<evidence type="ECO:0000259" key="7">
    <source>
        <dbReference type="PROSITE" id="PS50030"/>
    </source>
</evidence>
<dbReference type="GO" id="GO:0005737">
    <property type="term" value="C:cytoplasm"/>
    <property type="evidence" value="ECO:0007669"/>
    <property type="project" value="TreeGrafter"/>
</dbReference>
<dbReference type="InterPro" id="IPR000408">
    <property type="entry name" value="Reg_chr_condens"/>
</dbReference>
<evidence type="ECO:0008006" key="11">
    <source>
        <dbReference type="Google" id="ProtNLM"/>
    </source>
</evidence>
<dbReference type="InterPro" id="IPR009060">
    <property type="entry name" value="UBA-like_sf"/>
</dbReference>
<dbReference type="CDD" id="cd00078">
    <property type="entry name" value="HECTc"/>
    <property type="match status" value="1"/>
</dbReference>
<dbReference type="SUPFAM" id="SSF50985">
    <property type="entry name" value="RCC1/BLIP-II"/>
    <property type="match status" value="2"/>
</dbReference>
<dbReference type="Gene3D" id="3.30.2410.10">
    <property type="entry name" value="Hect, E3 ligase catalytic domain"/>
    <property type="match status" value="1"/>
</dbReference>
<feature type="repeat" description="RCC1" evidence="5">
    <location>
        <begin position="520"/>
        <end position="571"/>
    </location>
</feature>
<name>A0A830HQX7_9CHLO</name>
<dbReference type="Pfam" id="PF00415">
    <property type="entry name" value="RCC1"/>
    <property type="match status" value="4"/>
</dbReference>
<evidence type="ECO:0000313" key="9">
    <source>
        <dbReference type="EMBL" id="GHP09432.1"/>
    </source>
</evidence>
<feature type="repeat" description="RCC1" evidence="5">
    <location>
        <begin position="302"/>
        <end position="353"/>
    </location>
</feature>
<dbReference type="PRINTS" id="PR00633">
    <property type="entry name" value="RCCNDNSATION"/>
</dbReference>
<dbReference type="Proteomes" id="UP000660262">
    <property type="component" value="Unassembled WGS sequence"/>
</dbReference>
<feature type="compositionally biased region" description="Gly residues" evidence="6">
    <location>
        <begin position="1018"/>
        <end position="1029"/>
    </location>
</feature>
<evidence type="ECO:0000256" key="2">
    <source>
        <dbReference type="ARBA" id="ARBA00022737"/>
    </source>
</evidence>
<dbReference type="InterPro" id="IPR009091">
    <property type="entry name" value="RCC1/BLIP-II"/>
</dbReference>
<feature type="region of interest" description="Disordered" evidence="6">
    <location>
        <begin position="368"/>
        <end position="400"/>
    </location>
</feature>